<evidence type="ECO:0000313" key="2">
    <source>
        <dbReference type="Proteomes" id="UP000240883"/>
    </source>
</evidence>
<accession>A0A2T2NQB1</accession>
<sequence length="73" mass="8379">MILSFWMPGGRRISRRGLVWEGLFPAVWAREGPFQLDKISNRLYGSERNVGIALIDCRVGISKISHYKQCPFP</sequence>
<organism evidence="1 2">
    <name type="scientific">Corynespora cassiicola Philippines</name>
    <dbReference type="NCBI Taxonomy" id="1448308"/>
    <lineage>
        <taxon>Eukaryota</taxon>
        <taxon>Fungi</taxon>
        <taxon>Dikarya</taxon>
        <taxon>Ascomycota</taxon>
        <taxon>Pezizomycotina</taxon>
        <taxon>Dothideomycetes</taxon>
        <taxon>Pleosporomycetidae</taxon>
        <taxon>Pleosporales</taxon>
        <taxon>Corynesporascaceae</taxon>
        <taxon>Corynespora</taxon>
    </lineage>
</organism>
<evidence type="ECO:0000313" key="1">
    <source>
        <dbReference type="EMBL" id="PSN67593.1"/>
    </source>
</evidence>
<gene>
    <name evidence="1" type="ORF">BS50DRAFT_345927</name>
</gene>
<reference evidence="1 2" key="1">
    <citation type="journal article" date="2018" name="Front. Microbiol.">
        <title>Genome-Wide Analysis of Corynespora cassiicola Leaf Fall Disease Putative Effectors.</title>
        <authorList>
            <person name="Lopez D."/>
            <person name="Ribeiro S."/>
            <person name="Label P."/>
            <person name="Fumanal B."/>
            <person name="Venisse J.S."/>
            <person name="Kohler A."/>
            <person name="de Oliveira R.R."/>
            <person name="Labutti K."/>
            <person name="Lipzen A."/>
            <person name="Lail K."/>
            <person name="Bauer D."/>
            <person name="Ohm R.A."/>
            <person name="Barry K.W."/>
            <person name="Spatafora J."/>
            <person name="Grigoriev I.V."/>
            <person name="Martin F.M."/>
            <person name="Pujade-Renaud V."/>
        </authorList>
    </citation>
    <scope>NUCLEOTIDE SEQUENCE [LARGE SCALE GENOMIC DNA]</scope>
    <source>
        <strain evidence="1 2">Philippines</strain>
    </source>
</reference>
<proteinExistence type="predicted"/>
<dbReference type="EMBL" id="KZ678134">
    <property type="protein sequence ID" value="PSN67593.1"/>
    <property type="molecule type" value="Genomic_DNA"/>
</dbReference>
<keyword evidence="2" id="KW-1185">Reference proteome</keyword>
<dbReference type="Proteomes" id="UP000240883">
    <property type="component" value="Unassembled WGS sequence"/>
</dbReference>
<protein>
    <submittedName>
        <fullName evidence="1">Uncharacterized protein</fullName>
    </submittedName>
</protein>
<name>A0A2T2NQB1_CORCC</name>
<dbReference type="AlphaFoldDB" id="A0A2T2NQB1"/>